<dbReference type="HOGENOM" id="CLU_1578201_0_0_1"/>
<accession>A0A074XHM3</accession>
<protein>
    <submittedName>
        <fullName evidence="1">Uncharacterized protein</fullName>
    </submittedName>
</protein>
<dbReference type="EMBL" id="KL584981">
    <property type="protein sequence ID" value="KEQ84998.1"/>
    <property type="molecule type" value="Genomic_DNA"/>
</dbReference>
<dbReference type="GeneID" id="40746062"/>
<reference evidence="1 2" key="1">
    <citation type="journal article" date="2014" name="BMC Genomics">
        <title>Genome sequencing of four Aureobasidium pullulans varieties: biotechnological potential, stress tolerance, and description of new species.</title>
        <authorList>
            <person name="Gostin Ar C."/>
            <person name="Ohm R.A."/>
            <person name="Kogej T."/>
            <person name="Sonjak S."/>
            <person name="Turk M."/>
            <person name="Zajc J."/>
            <person name="Zalar P."/>
            <person name="Grube M."/>
            <person name="Sun H."/>
            <person name="Han J."/>
            <person name="Sharma A."/>
            <person name="Chiniquy J."/>
            <person name="Ngan C.Y."/>
            <person name="Lipzen A."/>
            <person name="Barry K."/>
            <person name="Grigoriev I.V."/>
            <person name="Gunde-Cimerman N."/>
        </authorList>
    </citation>
    <scope>NUCLEOTIDE SEQUENCE [LARGE SCALE GENOMIC DNA]</scope>
    <source>
        <strain evidence="1 2">EXF-150</strain>
    </source>
</reference>
<evidence type="ECO:0000313" key="2">
    <source>
        <dbReference type="Proteomes" id="UP000030706"/>
    </source>
</evidence>
<gene>
    <name evidence="1" type="ORF">M438DRAFT_334838</name>
</gene>
<dbReference type="RefSeq" id="XP_029761185.1">
    <property type="nucleotide sequence ID" value="XM_029903756.1"/>
</dbReference>
<sequence length="169" mass="19250">MTRHDVPKGLEVQYVKELPLGYCFRWSLCKHVVLRDDINRPVKTNTCGHQTMWTVFVDRGTCPICEEAERLAAATGRFVKEAENAFNTPFTITYNMRCRHITFKARGVRGEDPLYIISSNLTSTKDNPPNSLSGGFCELCYLKVTMARGMKAWSWDQALLSRPGLSRLK</sequence>
<evidence type="ECO:0000313" key="1">
    <source>
        <dbReference type="EMBL" id="KEQ84998.1"/>
    </source>
</evidence>
<dbReference type="AlphaFoldDB" id="A0A074XHM3"/>
<organism evidence="1 2">
    <name type="scientific">Aureobasidium pullulans EXF-150</name>
    <dbReference type="NCBI Taxonomy" id="1043002"/>
    <lineage>
        <taxon>Eukaryota</taxon>
        <taxon>Fungi</taxon>
        <taxon>Dikarya</taxon>
        <taxon>Ascomycota</taxon>
        <taxon>Pezizomycotina</taxon>
        <taxon>Dothideomycetes</taxon>
        <taxon>Dothideomycetidae</taxon>
        <taxon>Dothideales</taxon>
        <taxon>Saccotheciaceae</taxon>
        <taxon>Aureobasidium</taxon>
    </lineage>
</organism>
<dbReference type="Proteomes" id="UP000030706">
    <property type="component" value="Unassembled WGS sequence"/>
</dbReference>
<proteinExistence type="predicted"/>
<name>A0A074XHM3_AURPU</name>
<keyword evidence="2" id="KW-1185">Reference proteome</keyword>